<dbReference type="CDD" id="cd08260">
    <property type="entry name" value="Zn_ADH6"/>
    <property type="match status" value="1"/>
</dbReference>
<keyword evidence="1 4" id="KW-0479">Metal-binding</keyword>
<comment type="similarity">
    <text evidence="4">Belongs to the zinc-containing alcohol dehydrogenase family.</text>
</comment>
<evidence type="ECO:0000313" key="6">
    <source>
        <dbReference type="EMBL" id="KQL50164.1"/>
    </source>
</evidence>
<dbReference type="SMART" id="SM00829">
    <property type="entry name" value="PKS_ER"/>
    <property type="match status" value="1"/>
</dbReference>
<evidence type="ECO:0000256" key="4">
    <source>
        <dbReference type="RuleBase" id="RU361277"/>
    </source>
</evidence>
<feature type="domain" description="Enoyl reductase (ER)" evidence="5">
    <location>
        <begin position="7"/>
        <end position="341"/>
    </location>
</feature>
<comment type="cofactor">
    <cofactor evidence="4">
        <name>Zn(2+)</name>
        <dbReference type="ChEBI" id="CHEBI:29105"/>
    </cofactor>
</comment>
<dbReference type="InterPro" id="IPR020843">
    <property type="entry name" value="ER"/>
</dbReference>
<dbReference type="Proteomes" id="UP000051063">
    <property type="component" value="Unassembled WGS sequence"/>
</dbReference>
<dbReference type="InterPro" id="IPR036291">
    <property type="entry name" value="NAD(P)-bd_dom_sf"/>
</dbReference>
<protein>
    <submittedName>
        <fullName evidence="6">Alcohol dehydrogenase</fullName>
    </submittedName>
</protein>
<dbReference type="SUPFAM" id="SSF50129">
    <property type="entry name" value="GroES-like"/>
    <property type="match status" value="1"/>
</dbReference>
<proteinExistence type="inferred from homology"/>
<dbReference type="Pfam" id="PF08240">
    <property type="entry name" value="ADH_N"/>
    <property type="match status" value="1"/>
</dbReference>
<comment type="caution">
    <text evidence="6">The sequence shown here is derived from an EMBL/GenBank/DDBJ whole genome shotgun (WGS) entry which is preliminary data.</text>
</comment>
<name>A0ABR5NF30_BRECH</name>
<keyword evidence="7" id="KW-1185">Reference proteome</keyword>
<dbReference type="SUPFAM" id="SSF51735">
    <property type="entry name" value="NAD(P)-binding Rossmann-fold domains"/>
    <property type="match status" value="1"/>
</dbReference>
<dbReference type="Gene3D" id="3.90.180.10">
    <property type="entry name" value="Medium-chain alcohol dehydrogenases, catalytic domain"/>
    <property type="match status" value="1"/>
</dbReference>
<evidence type="ECO:0000256" key="1">
    <source>
        <dbReference type="ARBA" id="ARBA00022723"/>
    </source>
</evidence>
<sequence length="345" mass="37119">MKALVLESQMNCVVQEVATPTPGDNDILVKIMANGVCRSDWHVWEAEVNNYPSKILGHEFTGIVEEVGKNVTRFKKGDRVIAPFSGSEGTCPQCQQGHTNICDSFLLPGFMYPGGFAEYVSIPFGERNLVLLPEEISFVDGAALGCRFMTAFHGVVDQVKVLPGEWVAVFGCGGVGLSAINIATAIGANVIGVDINDANLELAKQMGAAYTVNSKQTDPVAAIREVTNGGAHVSIDALGYTQTCVSGIRSLRKRGRHLQVGLTTNHEQGHIAIPVNEMILKEINFITTLGMPAHRFDSLLPLVTTGRLTPGKMVTREIALSEVNDIFTAMSSYSNTGTFVVTKFS</sequence>
<accession>A0ABR5NF30</accession>
<keyword evidence="3" id="KW-0560">Oxidoreductase</keyword>
<evidence type="ECO:0000256" key="2">
    <source>
        <dbReference type="ARBA" id="ARBA00022833"/>
    </source>
</evidence>
<dbReference type="InterPro" id="IPR013149">
    <property type="entry name" value="ADH-like_C"/>
</dbReference>
<dbReference type="EMBL" id="LJJB01000007">
    <property type="protein sequence ID" value="KQL50164.1"/>
    <property type="molecule type" value="Genomic_DNA"/>
</dbReference>
<dbReference type="InterPro" id="IPR050129">
    <property type="entry name" value="Zn_alcohol_dh"/>
</dbReference>
<evidence type="ECO:0000256" key="3">
    <source>
        <dbReference type="ARBA" id="ARBA00023002"/>
    </source>
</evidence>
<reference evidence="6 7" key="1">
    <citation type="submission" date="2015-09" db="EMBL/GenBank/DDBJ databases">
        <title>Genome sequencing project for genomic taxonomy and phylogenomics of Bacillus-like bacteria.</title>
        <authorList>
            <person name="Liu B."/>
            <person name="Wang J."/>
            <person name="Zhu Y."/>
            <person name="Liu G."/>
            <person name="Chen Q."/>
            <person name="Chen Z."/>
            <person name="Lan J."/>
            <person name="Che J."/>
            <person name="Ge C."/>
            <person name="Shi H."/>
            <person name="Pan Z."/>
            <person name="Liu X."/>
        </authorList>
    </citation>
    <scope>NUCLEOTIDE SEQUENCE [LARGE SCALE GENOMIC DNA]</scope>
    <source>
        <strain evidence="6 7">DSM 8552</strain>
    </source>
</reference>
<dbReference type="PANTHER" id="PTHR43401">
    <property type="entry name" value="L-THREONINE 3-DEHYDROGENASE"/>
    <property type="match status" value="1"/>
</dbReference>
<organism evidence="6 7">
    <name type="scientific">Brevibacillus choshinensis</name>
    <dbReference type="NCBI Taxonomy" id="54911"/>
    <lineage>
        <taxon>Bacteria</taxon>
        <taxon>Bacillati</taxon>
        <taxon>Bacillota</taxon>
        <taxon>Bacilli</taxon>
        <taxon>Bacillales</taxon>
        <taxon>Paenibacillaceae</taxon>
        <taxon>Brevibacillus</taxon>
    </lineage>
</organism>
<dbReference type="InterPro" id="IPR013154">
    <property type="entry name" value="ADH-like_N"/>
</dbReference>
<gene>
    <name evidence="6" type="ORF">AN963_07260</name>
</gene>
<dbReference type="InterPro" id="IPR011032">
    <property type="entry name" value="GroES-like_sf"/>
</dbReference>
<dbReference type="InterPro" id="IPR002328">
    <property type="entry name" value="ADH_Zn_CS"/>
</dbReference>
<dbReference type="PANTHER" id="PTHR43401:SF5">
    <property type="entry name" value="ALCOHOL DEHYDROGENASE-RELATED"/>
    <property type="match status" value="1"/>
</dbReference>
<dbReference type="Pfam" id="PF00107">
    <property type="entry name" value="ADH_zinc_N"/>
    <property type="match status" value="1"/>
</dbReference>
<keyword evidence="2 4" id="KW-0862">Zinc</keyword>
<dbReference type="PROSITE" id="PS00059">
    <property type="entry name" value="ADH_ZINC"/>
    <property type="match status" value="1"/>
</dbReference>
<evidence type="ECO:0000313" key="7">
    <source>
        <dbReference type="Proteomes" id="UP000051063"/>
    </source>
</evidence>
<evidence type="ECO:0000259" key="5">
    <source>
        <dbReference type="SMART" id="SM00829"/>
    </source>
</evidence>